<keyword evidence="1" id="KW-0472">Membrane</keyword>
<accession>A0A3N4JX53</accession>
<reference evidence="2 3" key="1">
    <citation type="journal article" date="2018" name="Nat. Ecol. Evol.">
        <title>Pezizomycetes genomes reveal the molecular basis of ectomycorrhizal truffle lifestyle.</title>
        <authorList>
            <person name="Murat C."/>
            <person name="Payen T."/>
            <person name="Noel B."/>
            <person name="Kuo A."/>
            <person name="Morin E."/>
            <person name="Chen J."/>
            <person name="Kohler A."/>
            <person name="Krizsan K."/>
            <person name="Balestrini R."/>
            <person name="Da Silva C."/>
            <person name="Montanini B."/>
            <person name="Hainaut M."/>
            <person name="Levati E."/>
            <person name="Barry K.W."/>
            <person name="Belfiori B."/>
            <person name="Cichocki N."/>
            <person name="Clum A."/>
            <person name="Dockter R.B."/>
            <person name="Fauchery L."/>
            <person name="Guy J."/>
            <person name="Iotti M."/>
            <person name="Le Tacon F."/>
            <person name="Lindquist E.A."/>
            <person name="Lipzen A."/>
            <person name="Malagnac F."/>
            <person name="Mello A."/>
            <person name="Molinier V."/>
            <person name="Miyauchi S."/>
            <person name="Poulain J."/>
            <person name="Riccioni C."/>
            <person name="Rubini A."/>
            <person name="Sitrit Y."/>
            <person name="Splivallo R."/>
            <person name="Traeger S."/>
            <person name="Wang M."/>
            <person name="Zifcakova L."/>
            <person name="Wipf D."/>
            <person name="Zambonelli A."/>
            <person name="Paolocci F."/>
            <person name="Nowrousian M."/>
            <person name="Ottonello S."/>
            <person name="Baldrian P."/>
            <person name="Spatafora J.W."/>
            <person name="Henrissat B."/>
            <person name="Nagy L.G."/>
            <person name="Aury J.M."/>
            <person name="Wincker P."/>
            <person name="Grigoriev I.V."/>
            <person name="Bonfante P."/>
            <person name="Martin F.M."/>
        </authorList>
    </citation>
    <scope>NUCLEOTIDE SEQUENCE [LARGE SCALE GENOMIC DNA]</scope>
    <source>
        <strain evidence="2 3">120613-1</strain>
    </source>
</reference>
<evidence type="ECO:0000256" key="1">
    <source>
        <dbReference type="SAM" id="Phobius"/>
    </source>
</evidence>
<dbReference type="Proteomes" id="UP000276215">
    <property type="component" value="Unassembled WGS sequence"/>
</dbReference>
<feature type="transmembrane region" description="Helical" evidence="1">
    <location>
        <begin position="60"/>
        <end position="80"/>
    </location>
</feature>
<keyword evidence="1" id="KW-1133">Transmembrane helix</keyword>
<feature type="transmembrane region" description="Helical" evidence="1">
    <location>
        <begin position="20"/>
        <end position="40"/>
    </location>
</feature>
<sequence>MLILLPGLLKICKLISNGRYCLGVEFSIAFAFAVAEFIYPIGLSRDVAPVEAICQQSLSFLLHVLVFHWAWSNVVSLIRIPSETILVYL</sequence>
<organism evidence="2 3">
    <name type="scientific">Choiromyces venosus 120613-1</name>
    <dbReference type="NCBI Taxonomy" id="1336337"/>
    <lineage>
        <taxon>Eukaryota</taxon>
        <taxon>Fungi</taxon>
        <taxon>Dikarya</taxon>
        <taxon>Ascomycota</taxon>
        <taxon>Pezizomycotina</taxon>
        <taxon>Pezizomycetes</taxon>
        <taxon>Pezizales</taxon>
        <taxon>Tuberaceae</taxon>
        <taxon>Choiromyces</taxon>
    </lineage>
</organism>
<name>A0A3N4JX53_9PEZI</name>
<evidence type="ECO:0000313" key="2">
    <source>
        <dbReference type="EMBL" id="RPA98284.1"/>
    </source>
</evidence>
<gene>
    <name evidence="2" type="ORF">L873DRAFT_1048895</name>
</gene>
<dbReference type="AlphaFoldDB" id="A0A3N4JX53"/>
<keyword evidence="3" id="KW-1185">Reference proteome</keyword>
<dbReference type="EMBL" id="ML120397">
    <property type="protein sequence ID" value="RPA98284.1"/>
    <property type="molecule type" value="Genomic_DNA"/>
</dbReference>
<keyword evidence="1" id="KW-0812">Transmembrane</keyword>
<proteinExistence type="predicted"/>
<evidence type="ECO:0000313" key="3">
    <source>
        <dbReference type="Proteomes" id="UP000276215"/>
    </source>
</evidence>
<protein>
    <submittedName>
        <fullName evidence="2">Uncharacterized protein</fullName>
    </submittedName>
</protein>